<reference evidence="6 7" key="1">
    <citation type="submission" date="2015-09" db="EMBL/GenBank/DDBJ databases">
        <authorList>
            <person name="Jackson K.R."/>
            <person name="Lunt B.L."/>
            <person name="Fisher J.N.B."/>
            <person name="Gardner A.V."/>
            <person name="Bailey M.E."/>
            <person name="Deus L.M."/>
            <person name="Earl A.S."/>
            <person name="Gibby P.D."/>
            <person name="Hartmann K.A."/>
            <person name="Liu J.E."/>
            <person name="Manci A.M."/>
            <person name="Nielsen D.A."/>
            <person name="Solomon M.B."/>
            <person name="Breakwell D.P."/>
            <person name="Burnett S.H."/>
            <person name="Grose J.H."/>
        </authorList>
    </citation>
    <scope>NUCLEOTIDE SEQUENCE [LARGE SCALE GENOMIC DNA]</scope>
    <source>
        <strain evidence="6 7">CECT 7799</strain>
    </source>
</reference>
<dbReference type="Pfam" id="PF00700">
    <property type="entry name" value="Flagellin_C"/>
    <property type="match status" value="1"/>
</dbReference>
<evidence type="ECO:0000256" key="2">
    <source>
        <dbReference type="ARBA" id="ARBA00023143"/>
    </source>
</evidence>
<evidence type="ECO:0000256" key="1">
    <source>
        <dbReference type="ARBA" id="ARBA00005709"/>
    </source>
</evidence>
<keyword evidence="6" id="KW-0969">Cilium</keyword>
<keyword evidence="6" id="KW-0966">Cell projection</keyword>
<dbReference type="Proteomes" id="UP000049455">
    <property type="component" value="Unassembled WGS sequence"/>
</dbReference>
<feature type="domain" description="Flagellin C-terminal" evidence="5">
    <location>
        <begin position="205"/>
        <end position="278"/>
    </location>
</feature>
<dbReference type="PRINTS" id="PR00207">
    <property type="entry name" value="FLAGELLIN"/>
</dbReference>
<dbReference type="GO" id="GO:0009288">
    <property type="term" value="C:bacterial-type flagellum"/>
    <property type="evidence" value="ECO:0007669"/>
    <property type="project" value="UniProtKB-SubCell"/>
</dbReference>
<dbReference type="AlphaFoldDB" id="A0A0M7BE17"/>
<dbReference type="Gene3D" id="1.20.1330.10">
    <property type="entry name" value="f41 fragment of flagellin, N-terminal domain"/>
    <property type="match status" value="1"/>
</dbReference>
<dbReference type="PANTHER" id="PTHR42792:SF2">
    <property type="entry name" value="FLAGELLIN"/>
    <property type="match status" value="1"/>
</dbReference>
<gene>
    <name evidence="6" type="primary">fliC</name>
    <name evidence="6" type="ORF">JSE7799_03376</name>
</gene>
<feature type="domain" description="Flagellin N-terminal" evidence="4">
    <location>
        <begin position="4"/>
        <end position="137"/>
    </location>
</feature>
<dbReference type="EMBL" id="CYPR01000228">
    <property type="protein sequence ID" value="CUH40641.1"/>
    <property type="molecule type" value="Genomic_DNA"/>
</dbReference>
<dbReference type="STRING" id="313367.JSE7799_03376"/>
<evidence type="ECO:0000313" key="7">
    <source>
        <dbReference type="Proteomes" id="UP000049455"/>
    </source>
</evidence>
<keyword evidence="6" id="KW-0282">Flagellum</keyword>
<dbReference type="SUPFAM" id="SSF64518">
    <property type="entry name" value="Phase 1 flagellin"/>
    <property type="match status" value="1"/>
</dbReference>
<organism evidence="6 7">
    <name type="scientific">Jannaschia seosinensis</name>
    <dbReference type="NCBI Taxonomy" id="313367"/>
    <lineage>
        <taxon>Bacteria</taxon>
        <taxon>Pseudomonadati</taxon>
        <taxon>Pseudomonadota</taxon>
        <taxon>Alphaproteobacteria</taxon>
        <taxon>Rhodobacterales</taxon>
        <taxon>Roseobacteraceae</taxon>
        <taxon>Jannaschia</taxon>
    </lineage>
</organism>
<dbReference type="GO" id="GO:0005576">
    <property type="term" value="C:extracellular region"/>
    <property type="evidence" value="ECO:0007669"/>
    <property type="project" value="UniProtKB-SubCell"/>
</dbReference>
<keyword evidence="2 3" id="KW-0975">Bacterial flagellum</keyword>
<comment type="subcellular location">
    <subcellularLocation>
        <location evidence="3">Secreted</location>
    </subcellularLocation>
    <subcellularLocation>
        <location evidence="3">Bacterial flagellum</location>
    </subcellularLocation>
</comment>
<dbReference type="InterPro" id="IPR001029">
    <property type="entry name" value="Flagellin_N"/>
</dbReference>
<keyword evidence="3" id="KW-0964">Secreted</keyword>
<keyword evidence="7" id="KW-1185">Reference proteome</keyword>
<name>A0A0M7BE17_9RHOB</name>
<proteinExistence type="inferred from homology"/>
<accession>A0A0M7BE17</accession>
<evidence type="ECO:0000313" key="6">
    <source>
        <dbReference type="EMBL" id="CUH40641.1"/>
    </source>
</evidence>
<dbReference type="InterPro" id="IPR046358">
    <property type="entry name" value="Flagellin_C"/>
</dbReference>
<dbReference type="OrthoDB" id="8328560at2"/>
<dbReference type="InterPro" id="IPR001492">
    <property type="entry name" value="Flagellin"/>
</dbReference>
<dbReference type="RefSeq" id="WP_055664650.1">
    <property type="nucleotide sequence ID" value="NZ_CYPR01000228.1"/>
</dbReference>
<comment type="function">
    <text evidence="3">Flagellin is the subunit protein which polymerizes to form the filaments of bacterial flagella.</text>
</comment>
<evidence type="ECO:0000259" key="5">
    <source>
        <dbReference type="Pfam" id="PF00700"/>
    </source>
</evidence>
<dbReference type="PANTHER" id="PTHR42792">
    <property type="entry name" value="FLAGELLIN"/>
    <property type="match status" value="1"/>
</dbReference>
<evidence type="ECO:0000256" key="3">
    <source>
        <dbReference type="RuleBase" id="RU362073"/>
    </source>
</evidence>
<sequence>MSSILTNNGAMVALQTLQSVNKSLGETQSQISTGKSVASAKDNAAIWAISKTMETDQSSFKVIQDGLNMAEATVSVGLAGAEQVTDILREMKDLAAGAMNDSADFDKIETDIAAKMKQIEAIIDSSQFNGINLLADTTDSAATSYQVLSSLDRVGVAAPDAKTISVDSQMLKTSIVNGTRATVDSVANAETALGQIEGFLDTAIASAAKLGSTAQQLSGQSDFVGRLADSMKSGIGALVDADMEEASARLQALQVQQQLSTQSLSIANQAPQSILSLFR</sequence>
<comment type="similarity">
    <text evidence="1 3">Belongs to the bacterial flagellin family.</text>
</comment>
<dbReference type="Pfam" id="PF00669">
    <property type="entry name" value="Flagellin_N"/>
    <property type="match status" value="1"/>
</dbReference>
<protein>
    <recommendedName>
        <fullName evidence="3">Flagellin</fullName>
    </recommendedName>
</protein>
<evidence type="ECO:0000259" key="4">
    <source>
        <dbReference type="Pfam" id="PF00669"/>
    </source>
</evidence>
<dbReference type="GO" id="GO:0005198">
    <property type="term" value="F:structural molecule activity"/>
    <property type="evidence" value="ECO:0007669"/>
    <property type="project" value="UniProtKB-UniRule"/>
</dbReference>